<evidence type="ECO:0000259" key="6">
    <source>
        <dbReference type="Pfam" id="PF00288"/>
    </source>
</evidence>
<dbReference type="PRINTS" id="PR00960">
    <property type="entry name" value="LMBPPROTEIN"/>
</dbReference>
<dbReference type="Pfam" id="PF00288">
    <property type="entry name" value="GHMP_kinases_N"/>
    <property type="match status" value="1"/>
</dbReference>
<evidence type="ECO:0000256" key="2">
    <source>
        <dbReference type="ARBA" id="ARBA00022741"/>
    </source>
</evidence>
<dbReference type="PANTHER" id="PTHR43290">
    <property type="entry name" value="MEVALONATE KINASE"/>
    <property type="match status" value="1"/>
</dbReference>
<dbReference type="InterPro" id="IPR020568">
    <property type="entry name" value="Ribosomal_Su5_D2-typ_SF"/>
</dbReference>
<dbReference type="Gene3D" id="3.30.230.120">
    <property type="match status" value="1"/>
</dbReference>
<sequence length="328" mass="36772">MIISRTPLRIEVGGGGTDLPSFYSQYGSFFISAAIDKYMYVLVHDRKYHGNFVTKYFEVQEAKNINLIKDKLTRACLKFLQIDQPLELISFIDLPSHSGLGSSGAFCVGLLNALHNFKKEPVSGTKLAEEACHINIDILKSPAGKQDEYATAIGGLTAFRINRRGKVKIIADQFDAGIAREVEQNLYLFDTRLRRPSKKTLTIQKELNLKKDKKMVGNFSAAQEICFEMKDALMKKDGLLFGKLLDKHWQIKRVRPDEPTNDQIDRWYDLGLKNGAIGGTLVGAGRGGFLLFYCPGKSHILISSLEKAGLVYMPMQFDYHGTTIVYSS</sequence>
<dbReference type="GO" id="GO:0004496">
    <property type="term" value="F:mevalonate kinase activity"/>
    <property type="evidence" value="ECO:0007669"/>
    <property type="project" value="InterPro"/>
</dbReference>
<dbReference type="InterPro" id="IPR014606">
    <property type="entry name" value="Heptose_7-P_kinase"/>
</dbReference>
<comment type="caution">
    <text evidence="8">The sequence shown here is derived from an EMBL/GenBank/DDBJ whole genome shotgun (WGS) entry which is preliminary data.</text>
</comment>
<gene>
    <name evidence="8" type="ORF">UV74_C0002G0015</name>
</gene>
<keyword evidence="3 8" id="KW-0808">Transferase</keyword>
<dbReference type="PIRSF" id="PIRSF036406">
    <property type="entry name" value="Hept_kin"/>
    <property type="match status" value="1"/>
</dbReference>
<dbReference type="AlphaFoldDB" id="A0A0G1FUX4"/>
<evidence type="ECO:0000259" key="7">
    <source>
        <dbReference type="Pfam" id="PF08544"/>
    </source>
</evidence>
<evidence type="ECO:0000313" key="9">
    <source>
        <dbReference type="Proteomes" id="UP000034090"/>
    </source>
</evidence>
<keyword evidence="4" id="KW-0067">ATP-binding</keyword>
<dbReference type="GO" id="GO:0005829">
    <property type="term" value="C:cytosol"/>
    <property type="evidence" value="ECO:0007669"/>
    <property type="project" value="TreeGrafter"/>
</dbReference>
<feature type="domain" description="GHMP kinase C-terminal" evidence="7">
    <location>
        <begin position="229"/>
        <end position="296"/>
    </location>
</feature>
<dbReference type="InterPro" id="IPR036554">
    <property type="entry name" value="GHMP_kinase_C_sf"/>
</dbReference>
<keyword evidence="2" id="KW-0547">Nucleotide-binding</keyword>
<feature type="domain" description="GHMP kinase N-terminal" evidence="6">
    <location>
        <begin position="81"/>
        <end position="155"/>
    </location>
</feature>
<dbReference type="InterPro" id="IPR001174">
    <property type="entry name" value="HddA/FKP"/>
</dbReference>
<protein>
    <submittedName>
        <fullName evidence="8">GHMP kinase</fullName>
    </submittedName>
</protein>
<keyword evidence="1" id="KW-0444">Lipid biosynthesis</keyword>
<reference evidence="8 9" key="1">
    <citation type="journal article" date="2015" name="Nature">
        <title>rRNA introns, odd ribosomes, and small enigmatic genomes across a large radiation of phyla.</title>
        <authorList>
            <person name="Brown C.T."/>
            <person name="Hug L.A."/>
            <person name="Thomas B.C."/>
            <person name="Sharon I."/>
            <person name="Castelle C.J."/>
            <person name="Singh A."/>
            <person name="Wilkins M.J."/>
            <person name="Williams K.H."/>
            <person name="Banfield J.F."/>
        </authorList>
    </citation>
    <scope>NUCLEOTIDE SEQUENCE [LARGE SCALE GENOMIC DNA]</scope>
</reference>
<evidence type="ECO:0000256" key="4">
    <source>
        <dbReference type="ARBA" id="ARBA00022840"/>
    </source>
</evidence>
<evidence type="ECO:0000256" key="5">
    <source>
        <dbReference type="ARBA" id="ARBA00023098"/>
    </source>
</evidence>
<dbReference type="GO" id="GO:0005524">
    <property type="term" value="F:ATP binding"/>
    <property type="evidence" value="ECO:0007669"/>
    <property type="project" value="UniProtKB-KW"/>
</dbReference>
<keyword evidence="3 8" id="KW-0418">Kinase</keyword>
<dbReference type="STRING" id="1618578.UV74_C0002G0015"/>
<name>A0A0G1FUX4_9BACT</name>
<accession>A0A0G1FUX4</accession>
<dbReference type="InterPro" id="IPR006205">
    <property type="entry name" value="Mev_gal_kin"/>
</dbReference>
<dbReference type="SUPFAM" id="SSF54211">
    <property type="entry name" value="Ribosomal protein S5 domain 2-like"/>
    <property type="match status" value="1"/>
</dbReference>
<dbReference type="InterPro" id="IPR013750">
    <property type="entry name" value="GHMP_kinase_C_dom"/>
</dbReference>
<dbReference type="InterPro" id="IPR006204">
    <property type="entry name" value="GHMP_kinase_N_dom"/>
</dbReference>
<dbReference type="EMBL" id="LCFQ01000002">
    <property type="protein sequence ID" value="KKS98796.1"/>
    <property type="molecule type" value="Genomic_DNA"/>
</dbReference>
<organism evidence="8 9">
    <name type="scientific">Candidatus Woesebacteria bacterium GW2011_GWB1_43_14</name>
    <dbReference type="NCBI Taxonomy" id="1618578"/>
    <lineage>
        <taxon>Bacteria</taxon>
        <taxon>Candidatus Woeseibacteriota</taxon>
    </lineage>
</organism>
<dbReference type="SUPFAM" id="SSF55060">
    <property type="entry name" value="GHMP Kinase, C-terminal domain"/>
    <property type="match status" value="1"/>
</dbReference>
<dbReference type="GO" id="GO:0019287">
    <property type="term" value="P:isopentenyl diphosphate biosynthetic process, mevalonate pathway"/>
    <property type="evidence" value="ECO:0007669"/>
    <property type="project" value="TreeGrafter"/>
</dbReference>
<evidence type="ECO:0000256" key="1">
    <source>
        <dbReference type="ARBA" id="ARBA00022516"/>
    </source>
</evidence>
<dbReference type="PANTHER" id="PTHR43290:SF1">
    <property type="entry name" value="GLUCURONOKINASE 1-RELATED"/>
    <property type="match status" value="1"/>
</dbReference>
<proteinExistence type="predicted"/>
<evidence type="ECO:0000256" key="3">
    <source>
        <dbReference type="ARBA" id="ARBA00022777"/>
    </source>
</evidence>
<keyword evidence="5" id="KW-0443">Lipid metabolism</keyword>
<evidence type="ECO:0000313" key="8">
    <source>
        <dbReference type="EMBL" id="KKS98796.1"/>
    </source>
</evidence>
<dbReference type="Proteomes" id="UP000034090">
    <property type="component" value="Unassembled WGS sequence"/>
</dbReference>
<dbReference type="Pfam" id="PF08544">
    <property type="entry name" value="GHMP_kinases_C"/>
    <property type="match status" value="1"/>
</dbReference>